<dbReference type="AlphaFoldDB" id="A0AAF0EJW8"/>
<dbReference type="PANTHER" id="PTHR10060:SF15">
    <property type="entry name" value="DEOXYRIBONUCLEASE TATDN1"/>
    <property type="match status" value="1"/>
</dbReference>
<dbReference type="GO" id="GO:0005829">
    <property type="term" value="C:cytosol"/>
    <property type="evidence" value="ECO:0007669"/>
    <property type="project" value="TreeGrafter"/>
</dbReference>
<dbReference type="Proteomes" id="UP001213623">
    <property type="component" value="Chromosome 4"/>
</dbReference>
<dbReference type="PANTHER" id="PTHR10060">
    <property type="entry name" value="TATD FAMILY DEOXYRIBONUCLEASE"/>
    <property type="match status" value="1"/>
</dbReference>
<gene>
    <name evidence="6" type="ORF">MNAN1_002296</name>
</gene>
<feature type="binding site" evidence="5">
    <location>
        <position position="117"/>
    </location>
    <ligand>
        <name>a divalent metal cation</name>
        <dbReference type="ChEBI" id="CHEBI:60240"/>
        <label>1</label>
    </ligand>
</feature>
<dbReference type="PIRSF" id="PIRSF005902">
    <property type="entry name" value="DNase_TatD"/>
    <property type="match status" value="1"/>
</dbReference>
<evidence type="ECO:0000313" key="7">
    <source>
        <dbReference type="Proteomes" id="UP001213623"/>
    </source>
</evidence>
<dbReference type="GO" id="GO:0008296">
    <property type="term" value="F:3'-5'-DNA exonuclease activity"/>
    <property type="evidence" value="ECO:0007669"/>
    <property type="project" value="TreeGrafter"/>
</dbReference>
<protein>
    <submittedName>
        <fullName evidence="6">Uncharacterized protein</fullName>
    </submittedName>
</protein>
<dbReference type="InterPro" id="IPR050891">
    <property type="entry name" value="TatD-type_Hydrolase"/>
</dbReference>
<keyword evidence="2" id="KW-0540">Nuclease</keyword>
<evidence type="ECO:0000256" key="3">
    <source>
        <dbReference type="ARBA" id="ARBA00022723"/>
    </source>
</evidence>
<keyword evidence="7" id="KW-1185">Reference proteome</keyword>
<feature type="binding site" evidence="5">
    <location>
        <position position="192"/>
    </location>
    <ligand>
        <name>a divalent metal cation</name>
        <dbReference type="ChEBI" id="CHEBI:60240"/>
        <label>2</label>
    </ligand>
</feature>
<dbReference type="CDD" id="cd01310">
    <property type="entry name" value="TatD_DNAse"/>
    <property type="match status" value="1"/>
</dbReference>
<reference evidence="6" key="1">
    <citation type="submission" date="2023-03" db="EMBL/GenBank/DDBJ databases">
        <title>Mating type loci evolution in Malassezia.</title>
        <authorList>
            <person name="Coelho M.A."/>
        </authorList>
    </citation>
    <scope>NUCLEOTIDE SEQUENCE</scope>
    <source>
        <strain evidence="6">CBS 9557</strain>
    </source>
</reference>
<comment type="similarity">
    <text evidence="1">Belongs to the metallo-dependent hydrolases superfamily. TatD-type hydrolase family.</text>
</comment>
<feature type="binding site" evidence="5">
    <location>
        <position position="154"/>
    </location>
    <ligand>
        <name>a divalent metal cation</name>
        <dbReference type="ChEBI" id="CHEBI:60240"/>
        <label>2</label>
    </ligand>
</feature>
<keyword evidence="3 5" id="KW-0479">Metal-binding</keyword>
<keyword evidence="4" id="KW-0378">Hydrolase</keyword>
<evidence type="ECO:0000313" key="6">
    <source>
        <dbReference type="EMBL" id="WFD27300.1"/>
    </source>
</evidence>
<evidence type="ECO:0000256" key="5">
    <source>
        <dbReference type="PIRSR" id="PIRSR005902-1"/>
    </source>
</evidence>
<dbReference type="EMBL" id="CP119895">
    <property type="protein sequence ID" value="WFD27300.1"/>
    <property type="molecule type" value="Genomic_DNA"/>
</dbReference>
<name>A0AAF0EJW8_9BASI</name>
<dbReference type="InterPro" id="IPR001130">
    <property type="entry name" value="TatD-like"/>
</dbReference>
<evidence type="ECO:0000256" key="2">
    <source>
        <dbReference type="ARBA" id="ARBA00022722"/>
    </source>
</evidence>
<evidence type="ECO:0000256" key="4">
    <source>
        <dbReference type="ARBA" id="ARBA00022801"/>
    </source>
</evidence>
<dbReference type="Gene3D" id="3.20.20.140">
    <property type="entry name" value="Metal-dependent hydrolases"/>
    <property type="match status" value="1"/>
</dbReference>
<evidence type="ECO:0000256" key="1">
    <source>
        <dbReference type="ARBA" id="ARBA00009275"/>
    </source>
</evidence>
<accession>A0AAF0EJW8</accession>
<proteinExistence type="inferred from homology"/>
<dbReference type="SUPFAM" id="SSF51556">
    <property type="entry name" value="Metallo-dependent hydrolases"/>
    <property type="match status" value="1"/>
</dbReference>
<sequence length="254" mass="28251">MATSSAVPRYVEIAVNLGDPMFRGEYHGKKKHEDDLEQVIHRAEQAGVAAQVITAGTLAELPSVLQLTGLRPSFFCTAGCHPTHSTDMENFDGGPQAYVSQLQQMIQAHKRIVAVGECGLDYDRLHFAPKDVQRRCFERQLQMATEVRLPLFLHSRAAHRDFVDILQPYLHSLRHSDEAVHSDSPGSVGVVHSFTGTAEELKELLDLGLYIGVNGCSLKTQENLEVVKQIPLHRIMLETGAWSYVTLDAPWSLL</sequence>
<dbReference type="GO" id="GO:0046872">
    <property type="term" value="F:metal ion binding"/>
    <property type="evidence" value="ECO:0007669"/>
    <property type="project" value="UniProtKB-KW"/>
</dbReference>
<dbReference type="Pfam" id="PF01026">
    <property type="entry name" value="TatD_DNase"/>
    <property type="match status" value="1"/>
</dbReference>
<dbReference type="InterPro" id="IPR032466">
    <property type="entry name" value="Metal_Hydrolase"/>
</dbReference>
<organism evidence="6 7">
    <name type="scientific">Malassezia nana</name>
    <dbReference type="NCBI Taxonomy" id="180528"/>
    <lineage>
        <taxon>Eukaryota</taxon>
        <taxon>Fungi</taxon>
        <taxon>Dikarya</taxon>
        <taxon>Basidiomycota</taxon>
        <taxon>Ustilaginomycotina</taxon>
        <taxon>Malasseziomycetes</taxon>
        <taxon>Malasseziales</taxon>
        <taxon>Malasseziaceae</taxon>
        <taxon>Malassezia</taxon>
    </lineage>
</organism>